<dbReference type="GO" id="GO:0016491">
    <property type="term" value="F:oxidoreductase activity"/>
    <property type="evidence" value="ECO:0007669"/>
    <property type="project" value="InterPro"/>
</dbReference>
<dbReference type="Proteomes" id="UP000240493">
    <property type="component" value="Unassembled WGS sequence"/>
</dbReference>
<dbReference type="InterPro" id="IPR036249">
    <property type="entry name" value="Thioredoxin-like_sf"/>
</dbReference>
<protein>
    <recommendedName>
        <fullName evidence="2">Alkyl hydroperoxide reductase subunit C/ Thiol specific antioxidant domain-containing protein</fullName>
    </recommendedName>
</protein>
<reference evidence="3 4" key="1">
    <citation type="submission" date="2016-07" db="EMBL/GenBank/DDBJ databases">
        <title>Multiple horizontal gene transfer events from other fungi enriched the ability of initially mycotrophic Trichoderma (Ascomycota) to feed on dead plant biomass.</title>
        <authorList>
            <consortium name="DOE Joint Genome Institute"/>
            <person name="Aerts A."/>
            <person name="Atanasova L."/>
            <person name="Chenthamara K."/>
            <person name="Zhang J."/>
            <person name="Grujic M."/>
            <person name="Henrissat B."/>
            <person name="Kuo A."/>
            <person name="Salamov A."/>
            <person name="Lipzen A."/>
            <person name="Labutti K."/>
            <person name="Barry K."/>
            <person name="Miao Y."/>
            <person name="Rahimi M.J."/>
            <person name="Shen Q."/>
            <person name="Grigoriev I.V."/>
            <person name="Kubicek C.P."/>
            <person name="Druzhinina I.S."/>
        </authorList>
    </citation>
    <scope>NUCLEOTIDE SEQUENCE [LARGE SCALE GENOMIC DNA]</scope>
    <source>
        <strain evidence="3 4">CBS 433.97</strain>
    </source>
</reference>
<dbReference type="InterPro" id="IPR000866">
    <property type="entry name" value="AhpC/TSA"/>
</dbReference>
<evidence type="ECO:0000313" key="4">
    <source>
        <dbReference type="Proteomes" id="UP000240493"/>
    </source>
</evidence>
<feature type="compositionally biased region" description="Basic residues" evidence="1">
    <location>
        <begin position="30"/>
        <end position="45"/>
    </location>
</feature>
<evidence type="ECO:0000313" key="3">
    <source>
        <dbReference type="EMBL" id="PTB37044.1"/>
    </source>
</evidence>
<dbReference type="STRING" id="1042311.A0A2T3YWZ4"/>
<proteinExistence type="predicted"/>
<dbReference type="GO" id="GO:0016209">
    <property type="term" value="F:antioxidant activity"/>
    <property type="evidence" value="ECO:0007669"/>
    <property type="project" value="InterPro"/>
</dbReference>
<accession>A0A2T3YWZ4</accession>
<sequence>MPVTRAAANGNTSTAKKAYRTSKGAPKPSRERKAKVTKKASPKKANKGENDKNTRPHLSIGSKVPLCDNFGGELYLHDGTETSLKQLVDKSRNGVIVYVFPKRWDGDAYDMYSEFNHAQLDWEPAEMDTIGISPDSVPSTAAFVKEKDISLPLASNPSASLIKAMSITSSKGKMTQGAFIISKTGLLLARTMGKQDKIMDDLDKIIFTLIEGKRQEIA</sequence>
<name>A0A2T3YWZ4_TRIA4</name>
<feature type="region of interest" description="Disordered" evidence="1">
    <location>
        <begin position="1"/>
        <end position="60"/>
    </location>
</feature>
<organism evidence="3 4">
    <name type="scientific">Trichoderma asperellum (strain ATCC 204424 / CBS 433.97 / NBRC 101777)</name>
    <dbReference type="NCBI Taxonomy" id="1042311"/>
    <lineage>
        <taxon>Eukaryota</taxon>
        <taxon>Fungi</taxon>
        <taxon>Dikarya</taxon>
        <taxon>Ascomycota</taxon>
        <taxon>Pezizomycotina</taxon>
        <taxon>Sordariomycetes</taxon>
        <taxon>Hypocreomycetidae</taxon>
        <taxon>Hypocreales</taxon>
        <taxon>Hypocreaceae</taxon>
        <taxon>Trichoderma</taxon>
    </lineage>
</organism>
<gene>
    <name evidence="3" type="ORF">M441DRAFT_83006</name>
</gene>
<dbReference type="Gene3D" id="3.40.30.10">
    <property type="entry name" value="Glutaredoxin"/>
    <property type="match status" value="1"/>
</dbReference>
<dbReference type="AlphaFoldDB" id="A0A2T3YWZ4"/>
<dbReference type="Pfam" id="PF00578">
    <property type="entry name" value="AhpC-TSA"/>
    <property type="match status" value="1"/>
</dbReference>
<evidence type="ECO:0000256" key="1">
    <source>
        <dbReference type="SAM" id="MobiDB-lite"/>
    </source>
</evidence>
<feature type="domain" description="Alkyl hydroperoxide reductase subunit C/ Thiol specific antioxidant" evidence="2">
    <location>
        <begin position="76"/>
        <end position="187"/>
    </location>
</feature>
<evidence type="ECO:0000259" key="2">
    <source>
        <dbReference type="Pfam" id="PF00578"/>
    </source>
</evidence>
<dbReference type="SUPFAM" id="SSF52833">
    <property type="entry name" value="Thioredoxin-like"/>
    <property type="match status" value="1"/>
</dbReference>
<dbReference type="OrthoDB" id="4895309at2759"/>
<dbReference type="EMBL" id="KZ679268">
    <property type="protein sequence ID" value="PTB37044.1"/>
    <property type="molecule type" value="Genomic_DNA"/>
</dbReference>
<keyword evidence="4" id="KW-1185">Reference proteome</keyword>